<feature type="chain" id="PRO_5039593143" evidence="6">
    <location>
        <begin position="42"/>
        <end position="1236"/>
    </location>
</feature>
<dbReference type="InterPro" id="IPR015943">
    <property type="entry name" value="WD40/YVTN_repeat-like_dom_sf"/>
</dbReference>
<dbReference type="Proteomes" id="UP000000851">
    <property type="component" value="Chromosome"/>
</dbReference>
<dbReference type="InterPro" id="IPR011047">
    <property type="entry name" value="Quinoprotein_ADH-like_sf"/>
</dbReference>
<keyword evidence="3" id="KW-0963">Cytoplasm</keyword>
<evidence type="ECO:0000313" key="9">
    <source>
        <dbReference type="EMBL" id="ACU71612.1"/>
    </source>
</evidence>
<feature type="domain" description="HYDIN/VesB/CFA65-like Ig-like" evidence="8">
    <location>
        <begin position="638"/>
        <end position="723"/>
    </location>
</feature>
<dbReference type="GO" id="GO:0030246">
    <property type="term" value="F:carbohydrate binding"/>
    <property type="evidence" value="ECO:0007669"/>
    <property type="project" value="UniProtKB-KW"/>
</dbReference>
<dbReference type="Pfam" id="PF13360">
    <property type="entry name" value="PQQ_2"/>
    <property type="match status" value="1"/>
</dbReference>
<evidence type="ECO:0000256" key="5">
    <source>
        <dbReference type="ARBA" id="ARBA00023273"/>
    </source>
</evidence>
<comment type="subcellular location">
    <subcellularLocation>
        <location evidence="1">Cell projection</location>
        <location evidence="1">Cilium</location>
    </subcellularLocation>
    <subcellularLocation>
        <location evidence="2">Cytoplasm</location>
    </subcellularLocation>
</comment>
<dbReference type="PANTHER" id="PTHR46127">
    <property type="entry name" value="CILIA- AND FLAGELLA-ASSOCIATED PROTEIN 65"/>
    <property type="match status" value="1"/>
</dbReference>
<reference evidence="9 10" key="1">
    <citation type="journal article" date="2009" name="Stand. Genomic Sci.">
        <title>Complete genome sequence of Catenulispora acidiphila type strain (ID 139908).</title>
        <authorList>
            <person name="Copeland A."/>
            <person name="Lapidus A."/>
            <person name="Glavina Del Rio T."/>
            <person name="Nolan M."/>
            <person name="Lucas S."/>
            <person name="Chen F."/>
            <person name="Tice H."/>
            <person name="Cheng J.F."/>
            <person name="Bruce D."/>
            <person name="Goodwin L."/>
            <person name="Pitluck S."/>
            <person name="Mikhailova N."/>
            <person name="Pati A."/>
            <person name="Ivanova N."/>
            <person name="Mavromatis K."/>
            <person name="Chen A."/>
            <person name="Palaniappan K."/>
            <person name="Chain P."/>
            <person name="Land M."/>
            <person name="Hauser L."/>
            <person name="Chang Y.J."/>
            <person name="Jeffries C.D."/>
            <person name="Chertkov O."/>
            <person name="Brettin T."/>
            <person name="Detter J.C."/>
            <person name="Han C."/>
            <person name="Ali Z."/>
            <person name="Tindall B.J."/>
            <person name="Goker M."/>
            <person name="Bristow J."/>
            <person name="Eisen J.A."/>
            <person name="Markowitz V."/>
            <person name="Hugenholtz P."/>
            <person name="Kyrpides N.C."/>
            <person name="Klenk H.P."/>
        </authorList>
    </citation>
    <scope>NUCLEOTIDE SEQUENCE [LARGE SCALE GENOMIC DNA]</scope>
    <source>
        <strain evidence="10">DSM 44928 / JCM 14897 / NBRC 102108 / NRRL B-24433 / ID139908</strain>
    </source>
</reference>
<dbReference type="SMART" id="SM00564">
    <property type="entry name" value="PQQ"/>
    <property type="match status" value="3"/>
</dbReference>
<dbReference type="Pfam" id="PF22544">
    <property type="entry name" value="HYDIN_VesB_CFA65-like_Ig"/>
    <property type="match status" value="2"/>
</dbReference>
<dbReference type="InterPro" id="IPR013783">
    <property type="entry name" value="Ig-like_fold"/>
</dbReference>
<evidence type="ECO:0000256" key="3">
    <source>
        <dbReference type="ARBA" id="ARBA00022490"/>
    </source>
</evidence>
<dbReference type="HOGENOM" id="CLU_267136_0_0_11"/>
<keyword evidence="4" id="KW-0969">Cilium</keyword>
<gene>
    <name evidence="9" type="ordered locus">Caci_2697</name>
</gene>
<dbReference type="STRING" id="479433.Caci_2697"/>
<evidence type="ECO:0000313" key="10">
    <source>
        <dbReference type="Proteomes" id="UP000000851"/>
    </source>
</evidence>
<keyword evidence="10" id="KW-1185">Reference proteome</keyword>
<dbReference type="InterPro" id="IPR018391">
    <property type="entry name" value="PQQ_b-propeller_rpt"/>
</dbReference>
<dbReference type="Gene3D" id="2.130.10.10">
    <property type="entry name" value="YVTN repeat-like/Quinoprotein amine dehydrogenase"/>
    <property type="match status" value="1"/>
</dbReference>
<dbReference type="InterPro" id="IPR002372">
    <property type="entry name" value="PQQ_rpt_dom"/>
</dbReference>
<dbReference type="GO" id="GO:0005975">
    <property type="term" value="P:carbohydrate metabolic process"/>
    <property type="evidence" value="ECO:0007669"/>
    <property type="project" value="UniProtKB-ARBA"/>
</dbReference>
<dbReference type="AlphaFoldDB" id="C7PZF5"/>
<evidence type="ECO:0000256" key="4">
    <source>
        <dbReference type="ARBA" id="ARBA00023069"/>
    </source>
</evidence>
<keyword evidence="5" id="KW-0966">Cell projection</keyword>
<dbReference type="SUPFAM" id="SSF50998">
    <property type="entry name" value="Quinoprotein alcohol dehydrogenase-like"/>
    <property type="match status" value="1"/>
</dbReference>
<proteinExistence type="predicted"/>
<feature type="signal peptide" evidence="6">
    <location>
        <begin position="1"/>
        <end position="41"/>
    </location>
</feature>
<dbReference type="GO" id="GO:0005737">
    <property type="term" value="C:cytoplasm"/>
    <property type="evidence" value="ECO:0007669"/>
    <property type="project" value="UniProtKB-SubCell"/>
</dbReference>
<feature type="domain" description="Pyrrolo-quinoline quinone repeat" evidence="7">
    <location>
        <begin position="71"/>
        <end position="138"/>
    </location>
</feature>
<dbReference type="eggNOG" id="COG1520">
    <property type="taxonomic scope" value="Bacteria"/>
</dbReference>
<organism evidence="9 10">
    <name type="scientific">Catenulispora acidiphila (strain DSM 44928 / JCM 14897 / NBRC 102108 / NRRL B-24433 / ID139908)</name>
    <dbReference type="NCBI Taxonomy" id="479433"/>
    <lineage>
        <taxon>Bacteria</taxon>
        <taxon>Bacillati</taxon>
        <taxon>Actinomycetota</taxon>
        <taxon>Actinomycetes</taxon>
        <taxon>Catenulisporales</taxon>
        <taxon>Catenulisporaceae</taxon>
        <taxon>Catenulispora</taxon>
    </lineage>
</organism>
<feature type="domain" description="HYDIN/VesB/CFA65-like Ig-like" evidence="8">
    <location>
        <begin position="739"/>
        <end position="836"/>
    </location>
</feature>
<evidence type="ECO:0000259" key="7">
    <source>
        <dbReference type="Pfam" id="PF13360"/>
    </source>
</evidence>
<accession>C7PZF5</accession>
<evidence type="ECO:0000256" key="1">
    <source>
        <dbReference type="ARBA" id="ARBA00004138"/>
    </source>
</evidence>
<dbReference type="InParanoid" id="C7PZF5"/>
<dbReference type="InterPro" id="IPR052614">
    <property type="entry name" value="CFAP65"/>
</dbReference>
<keyword evidence="6" id="KW-0732">Signal</keyword>
<dbReference type="InterPro" id="IPR013320">
    <property type="entry name" value="ConA-like_dom_sf"/>
</dbReference>
<dbReference type="PANTHER" id="PTHR46127:SF1">
    <property type="entry name" value="CILIA- AND FLAGELLA-ASSOCIATED PROTEIN 65"/>
    <property type="match status" value="1"/>
</dbReference>
<protein>
    <submittedName>
        <fullName evidence="9">Legume lectin beta domain protein</fullName>
    </submittedName>
</protein>
<dbReference type="Gene3D" id="2.60.120.200">
    <property type="match status" value="1"/>
</dbReference>
<dbReference type="SUPFAM" id="SSF49899">
    <property type="entry name" value="Concanavalin A-like lectins/glucanases"/>
    <property type="match status" value="2"/>
</dbReference>
<dbReference type="NCBIfam" id="NF012200">
    <property type="entry name" value="choice_anch_D"/>
    <property type="match status" value="3"/>
</dbReference>
<sequence length="1236" mass="123809" precursor="true">MKVARAVRPKRHRRPRSRLMTWLTAVAIGVSGLTGPFPAHAHADVVTVSNDPGRTGWDRSEPHLSPGAVNGSDFGQLFSTALTGQIYAQPLVVGSTVVVATEENHVYGLDSETGAIKWSTYLGPSWPASTVGCGDLTPDIGVTSTPVYDPASGDLYVTAKVDDGANATVPHYYLFALNAGTGAVVPGWPMSVQGAPSNDPTNTFDAEDQLQRTGLLLQNGSVYMAFGSLCDVLPFRGYVAGVNTATRALHMWTAEAGPNASGAGIWQAGGGIVSDGGDGMFIATGNGVTPPAGPGTSPPATLSESVAHLGVAADGTISATDFFAPTDAGTLDANDQDLASGGPVALPDAEFGTSADPHLMVEIGKAGELYLLNRDALGGRGQGSGGGDQVLGETALTGVWGHPAVWGGDGGYVYLTESQGYLTALGYGQTSSGTPALHLAGTSAATFGYSSGSPVVTSDGTSSGSALVWVVQSSGADGGGGQLMVYNAVPSQRVLTLLRAWPLGTVSKFTVPATNGGRVYVGTRDGNLLAFGAPINQALESGPVHFGSTAVGSTGSATATLTATRTVTVSAITAPAPFGVAPPALPVTLTAGQTLTVPSTFSPTTWGAVTGQIQLTTDQGTIYVGLDATGTQPGLAATPPSLDYGDRAVGSGETLALSVENTGTTTETFTSLTAPAVPFTANGLPKAGDTLAPGAADTFTVAYAPTAVGDDRSSVVLTSDQGAVTIPLTGVAQIADDQVTISPTTLSLGKVDVSQTSAPQSFTVTNTGNLTLTVTKAAPPTAPFTVLNPIPEGQQLAPGESYTVSMLFTPYQLANFTGTYAISTDTGQGEMDVTVTGTGTPTPAIPVPPPGGDWTVNGSARMAGTNLELTTPHNTHSAGSAVYGTPVPSAGLKADFTARLNGGSGGDGLTFSLLDAAKSKPTSLGTADGGMGFSGLKGVAVVLGTHREKGAPSDNFVGIATGNRDGSLTYLATSTHVPALRKGTHAVTVQATGGRLAVSVDGKVVLSPAVALPAQVLPAFTAATGALTDDHMVSAAVISSGGANLPAPGGGWSYNGTSALSGPDTLLTRAGHDQPGTVTSPTPLGIHAMELQFTSVIDGAAAGRGLTFSLFDAALVTPGAVGERGDGLGASGLPGVYLILNTYTGGKAASSVAIGTNPASGTAPTLLYSTANLPSLLGTHTVWVMYFGGLLSIAIDGTLVLQGTVALPATALPSFTAGTGQGGDAHLVRDVSLQYF</sequence>
<dbReference type="KEGG" id="cai:Caci_2697"/>
<dbReference type="EMBL" id="CP001700">
    <property type="protein sequence ID" value="ACU71612.1"/>
    <property type="molecule type" value="Genomic_DNA"/>
</dbReference>
<name>C7PZF5_CATAD</name>
<dbReference type="OrthoDB" id="3304767at2"/>
<evidence type="ECO:0000256" key="6">
    <source>
        <dbReference type="SAM" id="SignalP"/>
    </source>
</evidence>
<keyword evidence="9" id="KW-0430">Lectin</keyword>
<evidence type="ECO:0000256" key="2">
    <source>
        <dbReference type="ARBA" id="ARBA00004496"/>
    </source>
</evidence>
<dbReference type="Gene3D" id="2.60.40.10">
    <property type="entry name" value="Immunoglobulins"/>
    <property type="match status" value="3"/>
</dbReference>
<evidence type="ECO:0000259" key="8">
    <source>
        <dbReference type="Pfam" id="PF22544"/>
    </source>
</evidence>
<dbReference type="InterPro" id="IPR053879">
    <property type="entry name" value="HYDIN_VesB_CFA65-like_Ig"/>
</dbReference>